<proteinExistence type="predicted"/>
<evidence type="ECO:0000256" key="1">
    <source>
        <dbReference type="SAM" id="MobiDB-lite"/>
    </source>
</evidence>
<reference evidence="2" key="3">
    <citation type="submission" date="2025-09" db="UniProtKB">
        <authorList>
            <consortium name="Ensembl"/>
        </authorList>
    </citation>
    <scope>IDENTIFICATION</scope>
    <source>
        <strain evidence="2">Thoroughbred</strain>
    </source>
</reference>
<dbReference type="Ensembl" id="ENSECAT00000094368.1">
    <property type="protein sequence ID" value="ENSECAP00000082589.1"/>
    <property type="gene ID" value="ENSECAG00000022684.4"/>
</dbReference>
<feature type="region of interest" description="Disordered" evidence="1">
    <location>
        <begin position="1"/>
        <end position="114"/>
    </location>
</feature>
<dbReference type="GeneTree" id="ENSGT00940000156559"/>
<keyword evidence="3" id="KW-1185">Reference proteome</keyword>
<sequence>MNWNKGGPGTKRGFGFGGFAISAGKKEEPKLPQQSHSAFGATSSSSGFGKSAPPQLPSFYKIGSKRANFDEENAYFEDEEEDSSNVDLPYIPAENSPTRQQFHSKPADSDSDDDPLEAFMAEVEDQAARDMKRLEEKDKERKNVKKLIFGTWQKTQLLVLFKRRRKIIWNMIVMEIQLHLPKKSLILFLPLIIQRCYHIMLWYFICGRCETDLGGSIHDEG</sequence>
<accession>A0A9L0T8I1</accession>
<dbReference type="Proteomes" id="UP000002281">
    <property type="component" value="Chromosome 11"/>
</dbReference>
<feature type="compositionally biased region" description="Acidic residues" evidence="1">
    <location>
        <begin position="70"/>
        <end position="84"/>
    </location>
</feature>
<evidence type="ECO:0000313" key="3">
    <source>
        <dbReference type="Proteomes" id="UP000002281"/>
    </source>
</evidence>
<organism evidence="2 3">
    <name type="scientific">Equus caballus</name>
    <name type="common">Horse</name>
    <dbReference type="NCBI Taxonomy" id="9796"/>
    <lineage>
        <taxon>Eukaryota</taxon>
        <taxon>Metazoa</taxon>
        <taxon>Chordata</taxon>
        <taxon>Craniata</taxon>
        <taxon>Vertebrata</taxon>
        <taxon>Euteleostomi</taxon>
        <taxon>Mammalia</taxon>
        <taxon>Eutheria</taxon>
        <taxon>Laurasiatheria</taxon>
        <taxon>Perissodactyla</taxon>
        <taxon>Equidae</taxon>
        <taxon>Equus</taxon>
    </lineage>
</organism>
<reference evidence="2 3" key="1">
    <citation type="journal article" date="2009" name="Science">
        <title>Genome sequence, comparative analysis, and population genetics of the domestic horse.</title>
        <authorList>
            <consortium name="Broad Institute Genome Sequencing Platform"/>
            <consortium name="Broad Institute Whole Genome Assembly Team"/>
            <person name="Wade C.M."/>
            <person name="Giulotto E."/>
            <person name="Sigurdsson S."/>
            <person name="Zoli M."/>
            <person name="Gnerre S."/>
            <person name="Imsland F."/>
            <person name="Lear T.L."/>
            <person name="Adelson D.L."/>
            <person name="Bailey E."/>
            <person name="Bellone R.R."/>
            <person name="Bloecker H."/>
            <person name="Distl O."/>
            <person name="Edgar R.C."/>
            <person name="Garber M."/>
            <person name="Leeb T."/>
            <person name="Mauceli E."/>
            <person name="MacLeod J.N."/>
            <person name="Penedo M.C.T."/>
            <person name="Raison J.M."/>
            <person name="Sharpe T."/>
            <person name="Vogel J."/>
            <person name="Andersson L."/>
            <person name="Antczak D.F."/>
            <person name="Biagi T."/>
            <person name="Binns M.M."/>
            <person name="Chowdhary B.P."/>
            <person name="Coleman S.J."/>
            <person name="Della Valle G."/>
            <person name="Fryc S."/>
            <person name="Guerin G."/>
            <person name="Hasegawa T."/>
            <person name="Hill E.W."/>
            <person name="Jurka J."/>
            <person name="Kiialainen A."/>
            <person name="Lindgren G."/>
            <person name="Liu J."/>
            <person name="Magnani E."/>
            <person name="Mickelson J.R."/>
            <person name="Murray J."/>
            <person name="Nergadze S.G."/>
            <person name="Onofrio R."/>
            <person name="Pedroni S."/>
            <person name="Piras M.F."/>
            <person name="Raudsepp T."/>
            <person name="Rocchi M."/>
            <person name="Roeed K.H."/>
            <person name="Ryder O.A."/>
            <person name="Searle S."/>
            <person name="Skow L."/>
            <person name="Swinburne J.E."/>
            <person name="Syvaenen A.C."/>
            <person name="Tozaki T."/>
            <person name="Valberg S.J."/>
            <person name="Vaudin M."/>
            <person name="White J.R."/>
            <person name="Zody M.C."/>
            <person name="Lander E.S."/>
            <person name="Lindblad-Toh K."/>
        </authorList>
    </citation>
    <scope>NUCLEOTIDE SEQUENCE [LARGE SCALE GENOMIC DNA]</scope>
    <source>
        <strain evidence="2 3">Thoroughbred</strain>
    </source>
</reference>
<name>A0A9L0T8I1_HORSE</name>
<feature type="compositionally biased region" description="Gly residues" evidence="1">
    <location>
        <begin position="1"/>
        <end position="18"/>
    </location>
</feature>
<gene>
    <name evidence="2" type="primary">DDX42</name>
</gene>
<dbReference type="AlphaFoldDB" id="A0A9L0T8I1"/>
<evidence type="ECO:0000313" key="2">
    <source>
        <dbReference type="Ensembl" id="ENSECAP00000082589.1"/>
    </source>
</evidence>
<reference evidence="2" key="2">
    <citation type="submission" date="2025-08" db="UniProtKB">
        <authorList>
            <consortium name="Ensembl"/>
        </authorList>
    </citation>
    <scope>IDENTIFICATION</scope>
    <source>
        <strain evidence="2">Thoroughbred</strain>
    </source>
</reference>
<feature type="compositionally biased region" description="Low complexity" evidence="1">
    <location>
        <begin position="35"/>
        <end position="52"/>
    </location>
</feature>
<protein>
    <submittedName>
        <fullName evidence="2">DEAD-box helicase 42</fullName>
    </submittedName>
</protein>